<name>A0A1G6GHM7_9BACI</name>
<dbReference type="RefSeq" id="WP_090774331.1">
    <property type="nucleotide sequence ID" value="NZ_FMYM01000001.1"/>
</dbReference>
<keyword evidence="4" id="KW-1185">Reference proteome</keyword>
<evidence type="ECO:0000313" key="4">
    <source>
        <dbReference type="Proteomes" id="UP000242662"/>
    </source>
</evidence>
<dbReference type="STRING" id="1464122.SAMN05421737_10177"/>
<evidence type="ECO:0000256" key="2">
    <source>
        <dbReference type="SAM" id="Phobius"/>
    </source>
</evidence>
<feature type="compositionally biased region" description="Basic and acidic residues" evidence="1">
    <location>
        <begin position="26"/>
        <end position="36"/>
    </location>
</feature>
<dbReference type="EMBL" id="FMYM01000001">
    <property type="protein sequence ID" value="SDB81511.1"/>
    <property type="molecule type" value="Genomic_DNA"/>
</dbReference>
<organism evidence="3 4">
    <name type="scientific">Shouchella lonarensis</name>
    <dbReference type="NCBI Taxonomy" id="1464122"/>
    <lineage>
        <taxon>Bacteria</taxon>
        <taxon>Bacillati</taxon>
        <taxon>Bacillota</taxon>
        <taxon>Bacilli</taxon>
        <taxon>Bacillales</taxon>
        <taxon>Bacillaceae</taxon>
        <taxon>Shouchella</taxon>
    </lineage>
</organism>
<dbReference type="OrthoDB" id="2964557at2"/>
<feature type="region of interest" description="Disordered" evidence="1">
    <location>
        <begin position="86"/>
        <end position="111"/>
    </location>
</feature>
<proteinExistence type="predicted"/>
<feature type="region of interest" description="Disordered" evidence="1">
    <location>
        <begin position="1"/>
        <end position="66"/>
    </location>
</feature>
<sequence length="382" mass="41440">MQRGKRTMSFHFGQAEKEQSQVSVEARGDKEDHKETAPAVPKILTWDAAPFANEGSSGEQASEDDDFIPEPSMTTHDDKVIDFTQKQEEKREGEAPFWDDGNRVNPPKLPPKGRKRVIKDVIGVVPWNLVTAIVSAIVVGLGLGFVVYKMVVTESVGTASEGGENLDAALAAAVEAGLPTWHVDVVQGAAFDTVEQGQPVVDKVKQGGLPATLFSKSGESSFLFVGVAPDKAGARSLSAMIEEKGQDTYVKTYTIEGGRSNTLDTEAITWFLQAHGLYKELLQETSRRLVDEEGASVQADDVIKKMEGTLKDLTAARDRSLSKLPEKASEQALNMHNALVKGLHAFASFESGQEKQAMWQAQQSLLDALYAYASMVEVLAEA</sequence>
<accession>A0A1G6GHM7</accession>
<evidence type="ECO:0000313" key="3">
    <source>
        <dbReference type="EMBL" id="SDB81511.1"/>
    </source>
</evidence>
<evidence type="ECO:0000256" key="1">
    <source>
        <dbReference type="SAM" id="MobiDB-lite"/>
    </source>
</evidence>
<gene>
    <name evidence="3" type="ORF">SAMN05421737_10177</name>
</gene>
<reference evidence="4" key="1">
    <citation type="submission" date="2016-09" db="EMBL/GenBank/DDBJ databases">
        <authorList>
            <person name="Varghese N."/>
            <person name="Submissions S."/>
        </authorList>
    </citation>
    <scope>NUCLEOTIDE SEQUENCE [LARGE SCALE GENOMIC DNA]</scope>
    <source>
        <strain evidence="4">25nlg</strain>
    </source>
</reference>
<keyword evidence="2" id="KW-1133">Transmembrane helix</keyword>
<feature type="transmembrane region" description="Helical" evidence="2">
    <location>
        <begin position="121"/>
        <end position="148"/>
    </location>
</feature>
<keyword evidence="2" id="KW-0472">Membrane</keyword>
<dbReference type="AlphaFoldDB" id="A0A1G6GHM7"/>
<protein>
    <submittedName>
        <fullName evidence="3">Stage II sporulation protein B</fullName>
    </submittedName>
</protein>
<dbReference type="Proteomes" id="UP000242662">
    <property type="component" value="Unassembled WGS sequence"/>
</dbReference>
<keyword evidence="2" id="KW-0812">Transmembrane</keyword>